<feature type="compositionally biased region" description="Pro residues" evidence="3">
    <location>
        <begin position="903"/>
        <end position="916"/>
    </location>
</feature>
<evidence type="ECO:0000256" key="4">
    <source>
        <dbReference type="SAM" id="SignalP"/>
    </source>
</evidence>
<organism evidence="7 8">
    <name type="scientific">Tolypocladium paradoxum</name>
    <dbReference type="NCBI Taxonomy" id="94208"/>
    <lineage>
        <taxon>Eukaryota</taxon>
        <taxon>Fungi</taxon>
        <taxon>Dikarya</taxon>
        <taxon>Ascomycota</taxon>
        <taxon>Pezizomycotina</taxon>
        <taxon>Sordariomycetes</taxon>
        <taxon>Hypocreomycetidae</taxon>
        <taxon>Hypocreales</taxon>
        <taxon>Ophiocordycipitaceae</taxon>
        <taxon>Tolypocladium</taxon>
    </lineage>
</organism>
<dbReference type="InterPro" id="IPR010255">
    <property type="entry name" value="Haem_peroxidase_sf"/>
</dbReference>
<sequence>MRSPSVLLALLGLARHALADPTWPSDVDDLEEIMYQLTSFRARKFADPVSPCTNEASGPGRQNAAEWLRTAFHDMSTANTFFHTGGLDASLQYELDNAENPGPGFKTTLQSMASFVSPKASLSDLMALGACMAVRSCGGPVVPFRAGRKDATEKGNTGVPQPQNSVVTFQQQFERMGFTNEEMIQVTACGHTIGGVHQQEFPELMPPGDNKNGEAPLDSTIAVFDNKVVTEYLSGNTTNPLVVGPSVKINKHADFKVFNSDGNKTVTALADAAKFRDVCKAVLQKMIDVVPPGVTLSDPVVPYKVKPVDMQLTLANGGAALLLKGFIRLDTTGLPTDSIKSVSVTYKGRSGADDCGSSSCTITSTVQGVGQGFDNTFSFYPIQATIPASAGISSFTVAVNYADGTSKLYDNNGKAYPLQDDVVFQAPQSCVTGNNGAVTLVAAVRNDVAGKGAKATVWSKTPQTNSPVPLLQKSTLDLTKGACVGKYTLFASNHTVQGGMVYQSYVDVTAGTQTDGFKSLAGIGGTCSAFDNAAPCDAAVDPPVSTSTASTTGPTVPPVSSTTTRAVNTTATVTTSTAGPTATLHHRDVVGGYKMVSCWTEGNNTRALDGISFANDTMTLEKCMTYCGAYVYWGTEYGRECYCGNSLAKSSEAAPLADCNMACGGDASQYCGAGNRIELYSTTSAPPTPTPTATLIHKPAVSPYTLVGCWTEGKGARALEQKATMAANMTNDACGAFCKDYKYFGTEYGAECYCGSYVTESSQTAPLADCNMPCGGDRFQYCGASNRLELYMNPNATGGRPEQPAAVGDYVLVGCQTEGNGTRALPARATAADAMTNAQCAAFCKDHRYFGTEYGRECYCGGALDASSAVAPQKECGMLCGGSALEYCGAANRLSVYKKKEVAPPPPPPPPPPPATPAKARRRNRA</sequence>
<dbReference type="InterPro" id="IPR002016">
    <property type="entry name" value="Haem_peroxidase"/>
</dbReference>
<dbReference type="PANTHER" id="PTHR45964:SF5">
    <property type="entry name" value="WSCD FAMILY MEMBER CG9164"/>
    <property type="match status" value="1"/>
</dbReference>
<dbReference type="PROSITE" id="PS50873">
    <property type="entry name" value="PEROXIDASE_4"/>
    <property type="match status" value="1"/>
</dbReference>
<dbReference type="Gene3D" id="1.10.520.10">
    <property type="match status" value="1"/>
</dbReference>
<comment type="caution">
    <text evidence="7">The sequence shown here is derived from an EMBL/GenBank/DDBJ whole genome shotgun (WGS) entry which is preliminary data.</text>
</comment>
<evidence type="ECO:0000259" key="5">
    <source>
        <dbReference type="PROSITE" id="PS50873"/>
    </source>
</evidence>
<protein>
    <submittedName>
        <fullName evidence="7">Fungistatic metabolite</fullName>
    </submittedName>
</protein>
<dbReference type="InterPro" id="IPR051589">
    <property type="entry name" value="Sialate-O-sulfotransferase"/>
</dbReference>
<evidence type="ECO:0000313" key="7">
    <source>
        <dbReference type="EMBL" id="POR35238.1"/>
    </source>
</evidence>
<feature type="region of interest" description="Disordered" evidence="3">
    <location>
        <begin position="899"/>
        <end position="926"/>
    </location>
</feature>
<feature type="domain" description="WSC" evidence="6">
    <location>
        <begin position="592"/>
        <end position="683"/>
    </location>
</feature>
<dbReference type="InterPro" id="IPR002889">
    <property type="entry name" value="WSC_carb-bd"/>
</dbReference>
<evidence type="ECO:0000256" key="2">
    <source>
        <dbReference type="RuleBase" id="RU004241"/>
    </source>
</evidence>
<evidence type="ECO:0000313" key="8">
    <source>
        <dbReference type="Proteomes" id="UP000237481"/>
    </source>
</evidence>
<proteinExistence type="inferred from homology"/>
<dbReference type="OrthoDB" id="5985073at2759"/>
<dbReference type="PROSITE" id="PS51212">
    <property type="entry name" value="WSC"/>
    <property type="match status" value="3"/>
</dbReference>
<evidence type="ECO:0000256" key="1">
    <source>
        <dbReference type="ARBA" id="ARBA00022737"/>
    </source>
</evidence>
<dbReference type="GO" id="GO:0006979">
    <property type="term" value="P:response to oxidative stress"/>
    <property type="evidence" value="ECO:0007669"/>
    <property type="project" value="InterPro"/>
</dbReference>
<feature type="domain" description="Plant heme peroxidase family profile" evidence="5">
    <location>
        <begin position="106"/>
        <end position="235"/>
    </location>
</feature>
<dbReference type="STRING" id="94208.A0A2S4KYI3"/>
<evidence type="ECO:0000259" key="6">
    <source>
        <dbReference type="PROSITE" id="PS51212"/>
    </source>
</evidence>
<dbReference type="PRINTS" id="PR00458">
    <property type="entry name" value="PEROXIDASE"/>
</dbReference>
<comment type="similarity">
    <text evidence="2">Belongs to the peroxidase family.</text>
</comment>
<feature type="domain" description="WSC" evidence="6">
    <location>
        <begin position="809"/>
        <end position="900"/>
    </location>
</feature>
<evidence type="ECO:0000256" key="3">
    <source>
        <dbReference type="SAM" id="MobiDB-lite"/>
    </source>
</evidence>
<keyword evidence="1" id="KW-0677">Repeat</keyword>
<name>A0A2S4KYI3_9HYPO</name>
<dbReference type="SUPFAM" id="SSF48113">
    <property type="entry name" value="Heme-dependent peroxidases"/>
    <property type="match status" value="1"/>
</dbReference>
<keyword evidence="8" id="KW-1185">Reference proteome</keyword>
<dbReference type="GO" id="GO:0004601">
    <property type="term" value="F:peroxidase activity"/>
    <property type="evidence" value="ECO:0007669"/>
    <property type="project" value="InterPro"/>
</dbReference>
<dbReference type="AlphaFoldDB" id="A0A2S4KYI3"/>
<dbReference type="SMART" id="SM00321">
    <property type="entry name" value="WSC"/>
    <property type="match status" value="3"/>
</dbReference>
<dbReference type="Pfam" id="PF00141">
    <property type="entry name" value="peroxidase"/>
    <property type="match status" value="1"/>
</dbReference>
<accession>A0A2S4KYI3</accession>
<dbReference type="Proteomes" id="UP000237481">
    <property type="component" value="Unassembled WGS sequence"/>
</dbReference>
<gene>
    <name evidence="7" type="ORF">TPAR_04574</name>
</gene>
<feature type="chain" id="PRO_5015752127" evidence="4">
    <location>
        <begin position="20"/>
        <end position="926"/>
    </location>
</feature>
<feature type="signal peptide" evidence="4">
    <location>
        <begin position="1"/>
        <end position="19"/>
    </location>
</feature>
<dbReference type="PANTHER" id="PTHR45964">
    <property type="entry name" value="WSCD FAMILY MEMBER CG9164"/>
    <property type="match status" value="1"/>
</dbReference>
<dbReference type="EMBL" id="PKSG01000454">
    <property type="protein sequence ID" value="POR35238.1"/>
    <property type="molecule type" value="Genomic_DNA"/>
</dbReference>
<reference evidence="7 8" key="1">
    <citation type="submission" date="2018-01" db="EMBL/GenBank/DDBJ databases">
        <title>Harnessing the power of phylogenomics to disentangle the directionality and signatures of interkingdom host jumping in the parasitic fungal genus Tolypocladium.</title>
        <authorList>
            <person name="Quandt C.A."/>
            <person name="Patterson W."/>
            <person name="Spatafora J.W."/>
        </authorList>
    </citation>
    <scope>NUCLEOTIDE SEQUENCE [LARGE SCALE GENOMIC DNA]</scope>
    <source>
        <strain evidence="7 8">NRBC 100945</strain>
    </source>
</reference>
<dbReference type="FunFam" id="1.10.520.10:FF:000020">
    <property type="entry name" value="Peroxisomal ascorbate peroxidase"/>
    <property type="match status" value="1"/>
</dbReference>
<dbReference type="Pfam" id="PF01822">
    <property type="entry name" value="WSC"/>
    <property type="match status" value="3"/>
</dbReference>
<dbReference type="GO" id="GO:0020037">
    <property type="term" value="F:heme binding"/>
    <property type="evidence" value="ECO:0007669"/>
    <property type="project" value="InterPro"/>
</dbReference>
<dbReference type="Gene3D" id="1.10.420.10">
    <property type="entry name" value="Peroxidase, domain 2"/>
    <property type="match status" value="1"/>
</dbReference>
<keyword evidence="4" id="KW-0732">Signal</keyword>
<feature type="domain" description="WSC" evidence="6">
    <location>
        <begin position="703"/>
        <end position="794"/>
    </location>
</feature>